<organism evidence="18 19">
    <name type="scientific">Anser brachyrhynchus</name>
    <name type="common">Pink-footed goose</name>
    <dbReference type="NCBI Taxonomy" id="132585"/>
    <lineage>
        <taxon>Eukaryota</taxon>
        <taxon>Metazoa</taxon>
        <taxon>Chordata</taxon>
        <taxon>Craniata</taxon>
        <taxon>Vertebrata</taxon>
        <taxon>Euteleostomi</taxon>
        <taxon>Archelosauria</taxon>
        <taxon>Archosauria</taxon>
        <taxon>Dinosauria</taxon>
        <taxon>Saurischia</taxon>
        <taxon>Theropoda</taxon>
        <taxon>Coelurosauria</taxon>
        <taxon>Aves</taxon>
        <taxon>Neognathae</taxon>
        <taxon>Galloanserae</taxon>
        <taxon>Anseriformes</taxon>
        <taxon>Anatidae</taxon>
        <taxon>Anserinae</taxon>
        <taxon>Anser</taxon>
    </lineage>
</organism>
<keyword evidence="7" id="KW-0995">Kinetochore</keyword>
<comment type="similarity">
    <text evidence="3">Belongs to the NUF2 family.</text>
</comment>
<dbReference type="PANTHER" id="PTHR21650">
    <property type="entry name" value="MEMBRALIN/KINETOCHORE PROTEIN NUF2"/>
    <property type="match status" value="1"/>
</dbReference>
<evidence type="ECO:0000256" key="4">
    <source>
        <dbReference type="ARBA" id="ARBA00022454"/>
    </source>
</evidence>
<dbReference type="InterPro" id="IPR005549">
    <property type="entry name" value="Kinetochore_Nuf2_N"/>
</dbReference>
<evidence type="ECO:0000256" key="12">
    <source>
        <dbReference type="ARBA" id="ARBA00045419"/>
    </source>
</evidence>
<dbReference type="GO" id="GO:0031262">
    <property type="term" value="C:Ndc80 complex"/>
    <property type="evidence" value="ECO:0007669"/>
    <property type="project" value="Ensembl"/>
</dbReference>
<keyword evidence="4" id="KW-0158">Chromosome</keyword>
<keyword evidence="5" id="KW-0132">Cell division</keyword>
<evidence type="ECO:0000259" key="17">
    <source>
        <dbReference type="Pfam" id="PF03800"/>
    </source>
</evidence>
<proteinExistence type="inferred from homology"/>
<dbReference type="PANTHER" id="PTHR21650:SF2">
    <property type="entry name" value="KINETOCHORE PROTEIN NUF2"/>
    <property type="match status" value="1"/>
</dbReference>
<dbReference type="Proteomes" id="UP000694426">
    <property type="component" value="Unplaced"/>
</dbReference>
<evidence type="ECO:0000256" key="9">
    <source>
        <dbReference type="ARBA" id="ARBA00023242"/>
    </source>
</evidence>
<evidence type="ECO:0000256" key="10">
    <source>
        <dbReference type="ARBA" id="ARBA00023306"/>
    </source>
</evidence>
<evidence type="ECO:0000256" key="16">
    <source>
        <dbReference type="SAM" id="Coils"/>
    </source>
</evidence>
<dbReference type="GO" id="GO:0051301">
    <property type="term" value="P:cell division"/>
    <property type="evidence" value="ECO:0007669"/>
    <property type="project" value="UniProtKB-KW"/>
</dbReference>
<dbReference type="GO" id="GO:0008017">
    <property type="term" value="F:microtubule binding"/>
    <property type="evidence" value="ECO:0007669"/>
    <property type="project" value="Ensembl"/>
</dbReference>
<feature type="coiled-coil region" evidence="16">
    <location>
        <begin position="216"/>
        <end position="282"/>
    </location>
</feature>
<evidence type="ECO:0000313" key="18">
    <source>
        <dbReference type="Ensembl" id="ENSABRP00000027292.1"/>
    </source>
</evidence>
<dbReference type="GO" id="GO:0051383">
    <property type="term" value="P:kinetochore organization"/>
    <property type="evidence" value="ECO:0007669"/>
    <property type="project" value="TreeGrafter"/>
</dbReference>
<evidence type="ECO:0000256" key="14">
    <source>
        <dbReference type="ARBA" id="ARBA00079771"/>
    </source>
</evidence>
<accession>A0A8B9IDD4</accession>
<keyword evidence="9" id="KW-0539">Nucleus</keyword>
<keyword evidence="11" id="KW-0137">Centromere</keyword>
<evidence type="ECO:0000313" key="19">
    <source>
        <dbReference type="Proteomes" id="UP000694426"/>
    </source>
</evidence>
<evidence type="ECO:0000256" key="6">
    <source>
        <dbReference type="ARBA" id="ARBA00022776"/>
    </source>
</evidence>
<sequence>METLTFPRYSPDDIVTYLRGHLLAGAEARGLTKADLFATPKPEVLHMIFMRILQKVYGIRLEHFYMMPVNVEIMYPQIFEGFLPVCNMYIHMERFLPVCRVNDFQIADVINPKAKRTARFLSGILNFVHFRESRREAYLELQMNYKSAMEKHQQLETANQEAAVKLEKLNTVPVEQQAEFKQLSDDIQELEQLLSHDYRRKTAALQEVISQKKSDITERTRKLNELKVTMATLKEEQEQLKSKIVESPEELKNYKELMKETVKKLKKSKQEVIEKYEGYRDLVEVLPSCQLEVQLYQNKMERQGENVERLASVLSEVRNLEDQLESAQIELKKGKTDEMSLKRLVTAKHEKLSTAEIRIKKKREDVEQYKHTVFEYCNRVQEKRGAVYDKVTAIHNEIQQTRFKIQQLNENAEKEEMKAKVSGMVSLVVWFSMEKGRNPGGLQVEDHSLLLASPFICSLLKYRLCWEDRGSCYRGRGLGGTG</sequence>
<reference evidence="18" key="2">
    <citation type="submission" date="2025-09" db="UniProtKB">
        <authorList>
            <consortium name="Ensembl"/>
        </authorList>
    </citation>
    <scope>IDENTIFICATION</scope>
</reference>
<evidence type="ECO:0000256" key="5">
    <source>
        <dbReference type="ARBA" id="ARBA00022618"/>
    </source>
</evidence>
<dbReference type="GO" id="GO:0044877">
    <property type="term" value="F:protein-containing complex binding"/>
    <property type="evidence" value="ECO:0007669"/>
    <property type="project" value="TreeGrafter"/>
</dbReference>
<dbReference type="GO" id="GO:0005829">
    <property type="term" value="C:cytosol"/>
    <property type="evidence" value="ECO:0007669"/>
    <property type="project" value="Ensembl"/>
</dbReference>
<evidence type="ECO:0000256" key="1">
    <source>
        <dbReference type="ARBA" id="ARBA00004123"/>
    </source>
</evidence>
<name>A0A8B9IDD4_9AVES</name>
<dbReference type="Ensembl" id="ENSABRT00000038137.1">
    <property type="protein sequence ID" value="ENSABRP00000027292.1"/>
    <property type="gene ID" value="ENSABRG00000022728.1"/>
</dbReference>
<dbReference type="Gene3D" id="1.10.418.60">
    <property type="entry name" value="Ncd80 complex, Nuf2 subunit"/>
    <property type="match status" value="1"/>
</dbReference>
<evidence type="ECO:0000256" key="2">
    <source>
        <dbReference type="ARBA" id="ARBA00004629"/>
    </source>
</evidence>
<feature type="coiled-coil region" evidence="16">
    <location>
        <begin position="138"/>
        <end position="172"/>
    </location>
</feature>
<dbReference type="GeneTree" id="ENSGT00390000004199"/>
<keyword evidence="8 16" id="KW-0175">Coiled coil</keyword>
<gene>
    <name evidence="18" type="primary">NUF2</name>
</gene>
<evidence type="ECO:0000256" key="13">
    <source>
        <dbReference type="ARBA" id="ARBA00070506"/>
    </source>
</evidence>
<keyword evidence="6" id="KW-0498">Mitosis</keyword>
<dbReference type="FunFam" id="1.10.418.60:FF:000001">
    <property type="entry name" value="NDC80 kinetochore complex component NUF2"/>
    <property type="match status" value="1"/>
</dbReference>
<dbReference type="GO" id="GO:0051315">
    <property type="term" value="P:attachment of mitotic spindle microtubules to kinetochore"/>
    <property type="evidence" value="ECO:0007669"/>
    <property type="project" value="TreeGrafter"/>
</dbReference>
<evidence type="ECO:0000256" key="3">
    <source>
        <dbReference type="ARBA" id="ARBA00005498"/>
    </source>
</evidence>
<evidence type="ECO:0000256" key="8">
    <source>
        <dbReference type="ARBA" id="ARBA00023054"/>
    </source>
</evidence>
<comment type="function">
    <text evidence="12">Acts as a component of the essential kinetochore-associated NDC80 complex, which is required for chromosome segregation and spindle checkpoint activity. Required for kinetochore integrity and the organization of stable microtubule binding sites in the outer plate of the kinetochore. The NDC80 complex synergistically enhances the affinity of the SKA1 complex for microtubules and may allow the NDC80 complex to track depolymerizing microtubules.</text>
</comment>
<dbReference type="AlphaFoldDB" id="A0A8B9IDD4"/>
<dbReference type="GO" id="GO:0005654">
    <property type="term" value="C:nucleoplasm"/>
    <property type="evidence" value="ECO:0007669"/>
    <property type="project" value="Ensembl"/>
</dbReference>
<keyword evidence="19" id="KW-1185">Reference proteome</keyword>
<evidence type="ECO:0000256" key="15">
    <source>
        <dbReference type="ARBA" id="ARBA00093623"/>
    </source>
</evidence>
<feature type="domain" description="Kinetochore protein Nuf2 N-terminal" evidence="17">
    <location>
        <begin position="4"/>
        <end position="145"/>
    </location>
</feature>
<reference evidence="18" key="1">
    <citation type="submission" date="2025-08" db="UniProtKB">
        <authorList>
            <consortium name="Ensembl"/>
        </authorList>
    </citation>
    <scope>IDENTIFICATION</scope>
</reference>
<evidence type="ECO:0000256" key="7">
    <source>
        <dbReference type="ARBA" id="ARBA00022838"/>
    </source>
</evidence>
<comment type="subcellular location">
    <subcellularLocation>
        <location evidence="2">Chromosome</location>
        <location evidence="2">Centromere</location>
        <location evidence="2">Kinetochore</location>
    </subcellularLocation>
    <subcellularLocation>
        <location evidence="1">Nucleus</location>
    </subcellularLocation>
</comment>
<feature type="coiled-coil region" evidence="16">
    <location>
        <begin position="310"/>
        <end position="418"/>
    </location>
</feature>
<dbReference type="GO" id="GO:0007052">
    <property type="term" value="P:mitotic spindle organization"/>
    <property type="evidence" value="ECO:0007669"/>
    <property type="project" value="TreeGrafter"/>
</dbReference>
<dbReference type="Pfam" id="PF03800">
    <property type="entry name" value="Nuf2"/>
    <property type="match status" value="1"/>
</dbReference>
<protein>
    <recommendedName>
        <fullName evidence="15">Kinetochore protein NUF2</fullName>
    </recommendedName>
    <alternativeName>
        <fullName evidence="14">Cell division cycle-associated protein 1</fullName>
    </alternativeName>
    <alternativeName>
        <fullName evidence="13">Kinetochore protein Nuf2</fullName>
    </alternativeName>
</protein>
<dbReference type="GO" id="GO:0045132">
    <property type="term" value="P:meiotic chromosome segregation"/>
    <property type="evidence" value="ECO:0007669"/>
    <property type="project" value="TreeGrafter"/>
</dbReference>
<dbReference type="InterPro" id="IPR038275">
    <property type="entry name" value="Nuf2_N_sf"/>
</dbReference>
<keyword evidence="10" id="KW-0131">Cell cycle</keyword>
<evidence type="ECO:0000256" key="11">
    <source>
        <dbReference type="ARBA" id="ARBA00023328"/>
    </source>
</evidence>